<evidence type="ECO:0000256" key="3">
    <source>
        <dbReference type="ARBA" id="ARBA00022643"/>
    </source>
</evidence>
<dbReference type="CDD" id="cd04730">
    <property type="entry name" value="NPD_like"/>
    <property type="match status" value="1"/>
</dbReference>
<accession>A0AAD5UJ11</accession>
<evidence type="ECO:0000256" key="5">
    <source>
        <dbReference type="ARBA" id="ARBA00023033"/>
    </source>
</evidence>
<keyword evidence="4" id="KW-0560">Oxidoreductase</keyword>
<evidence type="ECO:0000313" key="6">
    <source>
        <dbReference type="EMBL" id="KAJ3259127.1"/>
    </source>
</evidence>
<evidence type="ECO:0008006" key="8">
    <source>
        <dbReference type="Google" id="ProtNLM"/>
    </source>
</evidence>
<organism evidence="6 7">
    <name type="scientific">Boothiomyces macroporosus</name>
    <dbReference type="NCBI Taxonomy" id="261099"/>
    <lineage>
        <taxon>Eukaryota</taxon>
        <taxon>Fungi</taxon>
        <taxon>Fungi incertae sedis</taxon>
        <taxon>Chytridiomycota</taxon>
        <taxon>Chytridiomycota incertae sedis</taxon>
        <taxon>Chytridiomycetes</taxon>
        <taxon>Rhizophydiales</taxon>
        <taxon>Terramycetaceae</taxon>
        <taxon>Boothiomyces</taxon>
    </lineage>
</organism>
<evidence type="ECO:0000256" key="4">
    <source>
        <dbReference type="ARBA" id="ARBA00023002"/>
    </source>
</evidence>
<dbReference type="SUPFAM" id="SSF51412">
    <property type="entry name" value="Inosine monophosphate dehydrogenase (IMPDH)"/>
    <property type="match status" value="1"/>
</dbReference>
<name>A0AAD5UJ11_9FUNG</name>
<dbReference type="AlphaFoldDB" id="A0AAD5UJ11"/>
<evidence type="ECO:0000256" key="1">
    <source>
        <dbReference type="ARBA" id="ARBA00009881"/>
    </source>
</evidence>
<dbReference type="PANTHER" id="PTHR42747">
    <property type="entry name" value="NITRONATE MONOOXYGENASE-RELATED"/>
    <property type="match status" value="1"/>
</dbReference>
<comment type="caution">
    <text evidence="6">The sequence shown here is derived from an EMBL/GenBank/DDBJ whole genome shotgun (WGS) entry which is preliminary data.</text>
</comment>
<dbReference type="PANTHER" id="PTHR42747:SF4">
    <property type="entry name" value="BLR1330 PROTEIN"/>
    <property type="match status" value="1"/>
</dbReference>
<reference evidence="6" key="1">
    <citation type="submission" date="2020-05" db="EMBL/GenBank/DDBJ databases">
        <title>Phylogenomic resolution of chytrid fungi.</title>
        <authorList>
            <person name="Stajich J.E."/>
            <person name="Amses K."/>
            <person name="Simmons R."/>
            <person name="Seto K."/>
            <person name="Myers J."/>
            <person name="Bonds A."/>
            <person name="Quandt C.A."/>
            <person name="Barry K."/>
            <person name="Liu P."/>
            <person name="Grigoriev I."/>
            <person name="Longcore J.E."/>
            <person name="James T.Y."/>
        </authorList>
    </citation>
    <scope>NUCLEOTIDE SEQUENCE</scope>
    <source>
        <strain evidence="6">PLAUS21</strain>
    </source>
</reference>
<dbReference type="InterPro" id="IPR004136">
    <property type="entry name" value="NMO"/>
</dbReference>
<dbReference type="Gene3D" id="3.20.20.70">
    <property type="entry name" value="Aldolase class I"/>
    <property type="match status" value="1"/>
</dbReference>
<keyword evidence="2" id="KW-0285">Flavoprotein</keyword>
<proteinExistence type="inferred from homology"/>
<dbReference type="FunFam" id="3.20.20.70:FF:000210">
    <property type="entry name" value="2-nitropropane dioxygenase"/>
    <property type="match status" value="1"/>
</dbReference>
<evidence type="ECO:0000256" key="2">
    <source>
        <dbReference type="ARBA" id="ARBA00022630"/>
    </source>
</evidence>
<dbReference type="Pfam" id="PF03060">
    <property type="entry name" value="NMO"/>
    <property type="match status" value="1"/>
</dbReference>
<dbReference type="GO" id="GO:0018580">
    <property type="term" value="F:nitronate monooxygenase activity"/>
    <property type="evidence" value="ECO:0007669"/>
    <property type="project" value="InterPro"/>
</dbReference>
<keyword evidence="5" id="KW-0503">Monooxygenase</keyword>
<sequence>MPAKPSFLSKLRIPVVAAPMFLVSGPELVIASCKSGVLGTFPALNPRTDKLLDEWLVKIKSEISNAPYGVNLIVHKTNNRLETNMEQIVKHKVPVVITSLGAVKDVVDEIHRYGGVVFHDVTNIVHARKAISAGVDGLIAVTAGAGGHAGLMSPFALVPQLRNEFDGTILLGGAISTGGGVRAAKALGADLAYLGTQFIATKESMASQAYKEMCVNPKLGPPPSFLPTVYTDKISGVNANFLIESLERNGIDLSATSKGTEDFSKLHADGKTASGKAWKDVWSAGHGVTNMKKIESVAELVDRLEREYKLA</sequence>
<comment type="similarity">
    <text evidence="1">Belongs to the nitronate monooxygenase family. NMO class I subfamily.</text>
</comment>
<protein>
    <recommendedName>
        <fullName evidence="8">Nitronate monooxygenase</fullName>
    </recommendedName>
</protein>
<dbReference type="InterPro" id="IPR013785">
    <property type="entry name" value="Aldolase_TIM"/>
</dbReference>
<dbReference type="EMBL" id="JADGKB010000021">
    <property type="protein sequence ID" value="KAJ3259127.1"/>
    <property type="molecule type" value="Genomic_DNA"/>
</dbReference>
<keyword evidence="3" id="KW-0288">FMN</keyword>
<keyword evidence="7" id="KW-1185">Reference proteome</keyword>
<gene>
    <name evidence="6" type="ORF">HK103_003014</name>
</gene>
<dbReference type="Proteomes" id="UP001210925">
    <property type="component" value="Unassembled WGS sequence"/>
</dbReference>
<evidence type="ECO:0000313" key="7">
    <source>
        <dbReference type="Proteomes" id="UP001210925"/>
    </source>
</evidence>